<protein>
    <recommendedName>
        <fullName evidence="3">Flotillin-like</fullName>
    </recommendedName>
</protein>
<dbReference type="InterPro" id="IPR027705">
    <property type="entry name" value="Flotillin_fam"/>
</dbReference>
<evidence type="ECO:0000313" key="7">
    <source>
        <dbReference type="Proteomes" id="UP001627284"/>
    </source>
</evidence>
<feature type="non-terminal residue" evidence="6">
    <location>
        <position position="1"/>
    </location>
</feature>
<dbReference type="AlphaFoldDB" id="A0ABD2SY62"/>
<feature type="domain" description="Band 7" evidence="5">
    <location>
        <begin position="99"/>
        <end position="255"/>
    </location>
</feature>
<organism evidence="6 7">
    <name type="scientific">Solanum stoloniferum</name>
    <dbReference type="NCBI Taxonomy" id="62892"/>
    <lineage>
        <taxon>Eukaryota</taxon>
        <taxon>Viridiplantae</taxon>
        <taxon>Streptophyta</taxon>
        <taxon>Embryophyta</taxon>
        <taxon>Tracheophyta</taxon>
        <taxon>Spermatophyta</taxon>
        <taxon>Magnoliopsida</taxon>
        <taxon>eudicotyledons</taxon>
        <taxon>Gunneridae</taxon>
        <taxon>Pentapetalae</taxon>
        <taxon>asterids</taxon>
        <taxon>lamiids</taxon>
        <taxon>Solanales</taxon>
        <taxon>Solanaceae</taxon>
        <taxon>Solanoideae</taxon>
        <taxon>Solaneae</taxon>
        <taxon>Solanum</taxon>
    </lineage>
</organism>
<dbReference type="PANTHER" id="PTHR13806:SF34">
    <property type="entry name" value="FLOTILLIN-LIKE"/>
    <property type="match status" value="1"/>
</dbReference>
<evidence type="ECO:0000256" key="3">
    <source>
        <dbReference type="RuleBase" id="RU366054"/>
    </source>
</evidence>
<evidence type="ECO:0000313" key="6">
    <source>
        <dbReference type="EMBL" id="KAL3348738.1"/>
    </source>
</evidence>
<dbReference type="Pfam" id="PF01145">
    <property type="entry name" value="Band_7"/>
    <property type="match status" value="1"/>
</dbReference>
<dbReference type="SUPFAM" id="SSF117892">
    <property type="entry name" value="Band 7/SPFH domain"/>
    <property type="match status" value="1"/>
</dbReference>
<dbReference type="EMBL" id="JBJKTR010000013">
    <property type="protein sequence ID" value="KAL3348738.1"/>
    <property type="molecule type" value="Genomic_DNA"/>
</dbReference>
<gene>
    <name evidence="6" type="ORF">AABB24_022085</name>
</gene>
<dbReference type="GO" id="GO:0005901">
    <property type="term" value="C:caveola"/>
    <property type="evidence" value="ECO:0007669"/>
    <property type="project" value="UniProtKB-SubCell"/>
</dbReference>
<dbReference type="PANTHER" id="PTHR13806">
    <property type="entry name" value="FLOTILLIN-RELATED"/>
    <property type="match status" value="1"/>
</dbReference>
<dbReference type="Proteomes" id="UP001627284">
    <property type="component" value="Unassembled WGS sequence"/>
</dbReference>
<accession>A0ABD2SY62</accession>
<evidence type="ECO:0000259" key="5">
    <source>
        <dbReference type="Pfam" id="PF01145"/>
    </source>
</evidence>
<reference evidence="6 7" key="1">
    <citation type="submission" date="2024-05" db="EMBL/GenBank/DDBJ databases">
        <title>De novo assembly of an allotetraploid wild potato.</title>
        <authorList>
            <person name="Hosaka A.J."/>
        </authorList>
    </citation>
    <scope>NUCLEOTIDE SEQUENCE [LARGE SCALE GENOMIC DNA]</scope>
    <source>
        <tissue evidence="6">Young leaves</tissue>
    </source>
</reference>
<name>A0ABD2SY62_9SOLN</name>
<evidence type="ECO:0000256" key="4">
    <source>
        <dbReference type="SAM" id="Coils"/>
    </source>
</evidence>
<dbReference type="CDD" id="cd03399">
    <property type="entry name" value="SPFH_flotillin"/>
    <property type="match status" value="1"/>
</dbReference>
<dbReference type="Gene3D" id="3.30.479.30">
    <property type="entry name" value="Band 7 domain"/>
    <property type="match status" value="1"/>
</dbReference>
<comment type="subcellular location">
    <subcellularLocation>
        <location evidence="3">Cell membrane</location>
        <topology evidence="3">Lipid-anchor</topology>
    </subcellularLocation>
    <subcellularLocation>
        <location evidence="3">Membrane</location>
        <location evidence="3">Caveola</location>
    </subcellularLocation>
</comment>
<dbReference type="InterPro" id="IPR001107">
    <property type="entry name" value="Band_7"/>
</dbReference>
<feature type="coiled-coil region" evidence="4">
    <location>
        <begin position="389"/>
        <end position="416"/>
    </location>
</feature>
<keyword evidence="4" id="KW-0175">Coiled coil</keyword>
<comment type="caution">
    <text evidence="6">The sequence shown here is derived from an EMBL/GenBank/DDBJ whole genome shotgun (WGS) entry which is preliminary data.</text>
</comment>
<dbReference type="InterPro" id="IPR036013">
    <property type="entry name" value="Band_7/SPFH_dom_sf"/>
</dbReference>
<proteinExistence type="inferred from homology"/>
<keyword evidence="3" id="KW-1003">Cell membrane</keyword>
<keyword evidence="2 3" id="KW-0472">Membrane</keyword>
<evidence type="ECO:0000256" key="2">
    <source>
        <dbReference type="ARBA" id="ARBA00023136"/>
    </source>
</evidence>
<evidence type="ECO:0000256" key="1">
    <source>
        <dbReference type="ARBA" id="ARBA00007161"/>
    </source>
</evidence>
<sequence length="560" mass="62327">IGLLHNSNNGVLTVCVCIYIYIYSLLSSTKYFFRDLEAFLEFQRFHVHFERASCALESRVFRKEDQGTANMMYRIARASEFLVITGIGINELKITKKALVWPLQKCRIIDVTPVNYTFEVNAMSAEKLPFLLPAVFTIGPCVDDHERLIKYAKLLSHHERDSHDVKDLVQGVIEGETRVLAASMTMEEIFKGTKDFKKEVFDKVQLELNQFGLLIYNANIKQLVDVQGHEYFSYLGQKTQMEAANQAKIDVSEAKMKGEIGAKEREGLTRQNAAKIDAETKIISTQRDGDGKKEEVKVKTDVKIYENQREAEVAEAISVLATKKAGWSQQAKMAEIEAQKAVAIREAVLQQEVERKNALTKTESLKAQHLSKATVDYEIKVQEANSVLYKKQKEAEAELYENRKAAEAKKLAAEAQTYAVQLAADAALYAKKKEAEGLKAIAEAEGVYVRSLMSALGGNYNTLRDYMMIDKGMFKDIAKFNAEAIKGLQPKISIWSNGGTNGQMVDGTSSGHAGIKELASIYHALPPLLETVHEQTGMLPPAWMGSLSVSADPATSSQSA</sequence>
<comment type="similarity">
    <text evidence="1 3">Belongs to the band 7/mec-2 family. Flotillin subfamily.</text>
</comment>
<keyword evidence="7" id="KW-1185">Reference proteome</keyword>